<dbReference type="PANTHER" id="PTHR12011">
    <property type="entry name" value="ADHESION G-PROTEIN COUPLED RECEPTOR"/>
    <property type="match status" value="1"/>
</dbReference>
<evidence type="ECO:0000256" key="2">
    <source>
        <dbReference type="ARBA" id="ARBA00007343"/>
    </source>
</evidence>
<keyword evidence="6" id="KW-1015">Disulfide bond</keyword>
<reference evidence="8" key="1">
    <citation type="submission" date="2020-04" db="EMBL/GenBank/DDBJ databases">
        <authorList>
            <person name="Alioto T."/>
            <person name="Alioto T."/>
            <person name="Gomez Garrido J."/>
        </authorList>
    </citation>
    <scope>NUCLEOTIDE SEQUENCE</scope>
    <source>
        <strain evidence="8">A484AB</strain>
    </source>
</reference>
<dbReference type="PROSITE" id="PS50261">
    <property type="entry name" value="G_PROTEIN_RECEP_F2_4"/>
    <property type="match status" value="1"/>
</dbReference>
<keyword evidence="5" id="KW-0472">Membrane</keyword>
<sequence length="231" mass="26445">MRQFKAYLLCVCLIHFQQKFCKAVAAVLHFFVLSAFGWMLCEGILLYILLIKIFDGARGKHWKIFNFIGWGIPLLIVIISLGATQGEGYGTESSCWLSLENKVIWAFAGPAFIVILANTIVFVMVLRTMMNSHKIKQRDNIGKVRAGVRAAVVIFPILGLTWLFGLMTFNKETLFFRYLFAVFNSAQGMLIFLFHCVFNNQAIAEIIVYNPIHRKDWGRCDRVLKSECKFL</sequence>
<dbReference type="InterPro" id="IPR000832">
    <property type="entry name" value="GPCR_2_secretin-like"/>
</dbReference>
<comment type="caution">
    <text evidence="8">The sequence shown here is derived from an EMBL/GenBank/DDBJ whole genome shotgun (WGS) entry which is preliminary data.</text>
</comment>
<evidence type="ECO:0000256" key="3">
    <source>
        <dbReference type="ARBA" id="ARBA00022692"/>
    </source>
</evidence>
<gene>
    <name evidence="8" type="ORF">PACLA_8A086363</name>
</gene>
<evidence type="ECO:0000313" key="9">
    <source>
        <dbReference type="Proteomes" id="UP001152795"/>
    </source>
</evidence>
<dbReference type="PANTHER" id="PTHR12011:SF347">
    <property type="entry name" value="FI21270P1-RELATED"/>
    <property type="match status" value="1"/>
</dbReference>
<keyword evidence="9" id="KW-1185">Reference proteome</keyword>
<evidence type="ECO:0000313" key="8">
    <source>
        <dbReference type="EMBL" id="CAB3990776.1"/>
    </source>
</evidence>
<evidence type="ECO:0000256" key="1">
    <source>
        <dbReference type="ARBA" id="ARBA00004141"/>
    </source>
</evidence>
<evidence type="ECO:0000256" key="5">
    <source>
        <dbReference type="ARBA" id="ARBA00023136"/>
    </source>
</evidence>
<keyword evidence="7" id="KW-0325">Glycoprotein</keyword>
<dbReference type="FunFam" id="1.20.1070.10:FF:000058">
    <property type="entry name" value="Adhesion G protein-coupled receptor F5"/>
    <property type="match status" value="1"/>
</dbReference>
<dbReference type="AlphaFoldDB" id="A0A7D9HSA6"/>
<dbReference type="Proteomes" id="UP001152795">
    <property type="component" value="Unassembled WGS sequence"/>
</dbReference>
<evidence type="ECO:0000256" key="6">
    <source>
        <dbReference type="ARBA" id="ARBA00023157"/>
    </source>
</evidence>
<dbReference type="Pfam" id="PF00002">
    <property type="entry name" value="7tm_2"/>
    <property type="match status" value="1"/>
</dbReference>
<evidence type="ECO:0000256" key="4">
    <source>
        <dbReference type="ARBA" id="ARBA00022989"/>
    </source>
</evidence>
<dbReference type="EMBL" id="CACRXK020001724">
    <property type="protein sequence ID" value="CAB3990776.1"/>
    <property type="molecule type" value="Genomic_DNA"/>
</dbReference>
<comment type="similarity">
    <text evidence="2">Belongs to the G-protein coupled receptor 2 family. Adhesion G-protein coupled receptor (ADGR) subfamily.</text>
</comment>
<dbReference type="OrthoDB" id="5968745at2759"/>
<name>A0A7D9HSA6_PARCT</name>
<protein>
    <submittedName>
        <fullName evidence="8">Partial</fullName>
    </submittedName>
</protein>
<organism evidence="8 9">
    <name type="scientific">Paramuricea clavata</name>
    <name type="common">Red gorgonian</name>
    <name type="synonym">Violescent sea-whip</name>
    <dbReference type="NCBI Taxonomy" id="317549"/>
    <lineage>
        <taxon>Eukaryota</taxon>
        <taxon>Metazoa</taxon>
        <taxon>Cnidaria</taxon>
        <taxon>Anthozoa</taxon>
        <taxon>Octocorallia</taxon>
        <taxon>Malacalcyonacea</taxon>
        <taxon>Plexauridae</taxon>
        <taxon>Paramuricea</taxon>
    </lineage>
</organism>
<accession>A0A7D9HSA6</accession>
<dbReference type="PROSITE" id="PS00650">
    <property type="entry name" value="G_PROTEIN_RECEP_F2_2"/>
    <property type="match status" value="1"/>
</dbReference>
<dbReference type="Gene3D" id="1.20.1070.10">
    <property type="entry name" value="Rhodopsin 7-helix transmembrane proteins"/>
    <property type="match status" value="1"/>
</dbReference>
<dbReference type="InterPro" id="IPR017983">
    <property type="entry name" value="GPCR_2_secretin-like_CS"/>
</dbReference>
<comment type="subcellular location">
    <subcellularLocation>
        <location evidence="1">Membrane</location>
        <topology evidence="1">Multi-pass membrane protein</topology>
    </subcellularLocation>
</comment>
<dbReference type="PRINTS" id="PR00249">
    <property type="entry name" value="GPCRSECRETIN"/>
</dbReference>
<keyword evidence="4" id="KW-1133">Transmembrane helix</keyword>
<proteinExistence type="inferred from homology"/>
<keyword evidence="3" id="KW-0812">Transmembrane</keyword>
<dbReference type="InterPro" id="IPR017981">
    <property type="entry name" value="GPCR_2-like_7TM"/>
</dbReference>
<dbReference type="GO" id="GO:0007166">
    <property type="term" value="P:cell surface receptor signaling pathway"/>
    <property type="evidence" value="ECO:0007669"/>
    <property type="project" value="InterPro"/>
</dbReference>
<evidence type="ECO:0000256" key="7">
    <source>
        <dbReference type="ARBA" id="ARBA00023180"/>
    </source>
</evidence>
<dbReference type="GO" id="GO:0005886">
    <property type="term" value="C:plasma membrane"/>
    <property type="evidence" value="ECO:0007669"/>
    <property type="project" value="TreeGrafter"/>
</dbReference>
<dbReference type="GO" id="GO:0004930">
    <property type="term" value="F:G protein-coupled receptor activity"/>
    <property type="evidence" value="ECO:0007669"/>
    <property type="project" value="InterPro"/>
</dbReference>